<evidence type="ECO:0000313" key="1">
    <source>
        <dbReference type="EMBL" id="CAF2147447.1"/>
    </source>
</evidence>
<proteinExistence type="predicted"/>
<accession>A0A816XJM0</accession>
<dbReference type="Proteomes" id="UP000663866">
    <property type="component" value="Unassembled WGS sequence"/>
</dbReference>
<keyword evidence="4" id="KW-1185">Reference proteome</keyword>
<dbReference type="Proteomes" id="UP000663856">
    <property type="component" value="Unassembled WGS sequence"/>
</dbReference>
<gene>
    <name evidence="2" type="ORF">OVN521_LOCUS11805</name>
    <name evidence="1" type="ORF">WKI299_LOCUS29581</name>
</gene>
<reference evidence="1" key="1">
    <citation type="submission" date="2021-02" db="EMBL/GenBank/DDBJ databases">
        <authorList>
            <person name="Nowell W R."/>
        </authorList>
    </citation>
    <scope>NUCLEOTIDE SEQUENCE</scope>
</reference>
<feature type="non-terminal residue" evidence="1">
    <location>
        <position position="1"/>
    </location>
</feature>
<evidence type="ECO:0000313" key="3">
    <source>
        <dbReference type="Proteomes" id="UP000663856"/>
    </source>
</evidence>
<evidence type="ECO:0000313" key="4">
    <source>
        <dbReference type="Proteomes" id="UP000663866"/>
    </source>
</evidence>
<organism evidence="1 3">
    <name type="scientific">Rotaria magnacalcarata</name>
    <dbReference type="NCBI Taxonomy" id="392030"/>
    <lineage>
        <taxon>Eukaryota</taxon>
        <taxon>Metazoa</taxon>
        <taxon>Spiralia</taxon>
        <taxon>Gnathifera</taxon>
        <taxon>Rotifera</taxon>
        <taxon>Eurotatoria</taxon>
        <taxon>Bdelloidea</taxon>
        <taxon>Philodinida</taxon>
        <taxon>Philodinidae</taxon>
        <taxon>Rotaria</taxon>
    </lineage>
</organism>
<sequence length="56" mass="6554">KLALRFDVSSSTSDNLIVGAMKFIEFRKLLIAIIEYLLYVSYEPILRQQEIYQISL</sequence>
<protein>
    <submittedName>
        <fullName evidence="1">Uncharacterized protein</fullName>
    </submittedName>
</protein>
<dbReference type="AlphaFoldDB" id="A0A816XJM0"/>
<comment type="caution">
    <text evidence="1">The sequence shown here is derived from an EMBL/GenBank/DDBJ whole genome shotgun (WGS) entry which is preliminary data.</text>
</comment>
<dbReference type="EMBL" id="CAJOBG010001600">
    <property type="protein sequence ID" value="CAF3943290.1"/>
    <property type="molecule type" value="Genomic_DNA"/>
</dbReference>
<dbReference type="EMBL" id="CAJNRF010013320">
    <property type="protein sequence ID" value="CAF2147447.1"/>
    <property type="molecule type" value="Genomic_DNA"/>
</dbReference>
<name>A0A816XJM0_9BILA</name>
<evidence type="ECO:0000313" key="2">
    <source>
        <dbReference type="EMBL" id="CAF3943290.1"/>
    </source>
</evidence>